<protein>
    <submittedName>
        <fullName evidence="8">Sodium channel protein 60E</fullName>
    </submittedName>
</protein>
<reference evidence="8 9" key="1">
    <citation type="submission" date="2019-05" db="EMBL/GenBank/DDBJ databases">
        <title>Another draft genome of Portunus trituberculatus and its Hox gene families provides insights of decapod evolution.</title>
        <authorList>
            <person name="Jeong J.-H."/>
            <person name="Song I."/>
            <person name="Kim S."/>
            <person name="Choi T."/>
            <person name="Kim D."/>
            <person name="Ryu S."/>
            <person name="Kim W."/>
        </authorList>
    </citation>
    <scope>NUCLEOTIDE SEQUENCE [LARGE SCALE GENOMIC DNA]</scope>
    <source>
        <tissue evidence="8">Muscle</tissue>
    </source>
</reference>
<dbReference type="EMBL" id="VSRR010000050">
    <property type="protein sequence ID" value="MPC08958.1"/>
    <property type="molecule type" value="Genomic_DNA"/>
</dbReference>
<dbReference type="OrthoDB" id="2984333at2759"/>
<feature type="domain" description="Ion transport" evidence="7">
    <location>
        <begin position="42"/>
        <end position="106"/>
    </location>
</feature>
<evidence type="ECO:0000256" key="2">
    <source>
        <dbReference type="ARBA" id="ARBA00022692"/>
    </source>
</evidence>
<evidence type="ECO:0000256" key="1">
    <source>
        <dbReference type="ARBA" id="ARBA00004141"/>
    </source>
</evidence>
<accession>A0A5B7CI92</accession>
<dbReference type="AlphaFoldDB" id="A0A5B7CI92"/>
<dbReference type="InterPro" id="IPR043203">
    <property type="entry name" value="VGCC_Ca_Na"/>
</dbReference>
<dbReference type="GO" id="GO:0086010">
    <property type="term" value="P:membrane depolarization during action potential"/>
    <property type="evidence" value="ECO:0007669"/>
    <property type="project" value="TreeGrafter"/>
</dbReference>
<evidence type="ECO:0000256" key="3">
    <source>
        <dbReference type="ARBA" id="ARBA00022989"/>
    </source>
</evidence>
<sequence length="328" mass="37238">MKQVEREKERELRSEAKEKKQRKDRERKEVLLESARHETEEMATFEGWMEVMEDAVDCRGIDKQPEREANIYAYIYFVIFIVCGSFFTLNLFIGVIIDNFNALKKKDEMGGKVCRWFGADDRMRLREKQSSDNEKRSMESKDLRGWQQWQRHTHYYHCMWQGWWWHAEYYCSVVGLVVACSVLSLHEVGLVVACSVLSLKMGELVAACSLWVARVPAAALAHSMYQWVAAVAVAQSVLSLGCGSSSGGGGGGTNTLSSITRPQNKIHEASVAQHQAYRPIQQLSHASAQCNAVLAAAYNWSCQKMNPHQSWLLYMSPLLKKSASARNT</sequence>
<evidence type="ECO:0000256" key="4">
    <source>
        <dbReference type="ARBA" id="ARBA00023136"/>
    </source>
</evidence>
<dbReference type="PANTHER" id="PTHR10037">
    <property type="entry name" value="VOLTAGE-GATED CATION CHANNEL CALCIUM AND SODIUM"/>
    <property type="match status" value="1"/>
</dbReference>
<dbReference type="GO" id="GO:0005248">
    <property type="term" value="F:voltage-gated sodium channel activity"/>
    <property type="evidence" value="ECO:0007669"/>
    <property type="project" value="TreeGrafter"/>
</dbReference>
<evidence type="ECO:0000256" key="5">
    <source>
        <dbReference type="SAM" id="MobiDB-lite"/>
    </source>
</evidence>
<proteinExistence type="predicted"/>
<dbReference type="Pfam" id="PF00520">
    <property type="entry name" value="Ion_trans"/>
    <property type="match status" value="1"/>
</dbReference>
<gene>
    <name evidence="8" type="primary">NaCP60E_1</name>
    <name evidence="8" type="ORF">E2C01_001556</name>
</gene>
<dbReference type="GO" id="GO:0019228">
    <property type="term" value="P:neuronal action potential"/>
    <property type="evidence" value="ECO:0007669"/>
    <property type="project" value="TreeGrafter"/>
</dbReference>
<comment type="caution">
    <text evidence="8">The sequence shown here is derived from an EMBL/GenBank/DDBJ whole genome shotgun (WGS) entry which is preliminary data.</text>
</comment>
<keyword evidence="9" id="KW-1185">Reference proteome</keyword>
<organism evidence="8 9">
    <name type="scientific">Portunus trituberculatus</name>
    <name type="common">Swimming crab</name>
    <name type="synonym">Neptunus trituberculatus</name>
    <dbReference type="NCBI Taxonomy" id="210409"/>
    <lineage>
        <taxon>Eukaryota</taxon>
        <taxon>Metazoa</taxon>
        <taxon>Ecdysozoa</taxon>
        <taxon>Arthropoda</taxon>
        <taxon>Crustacea</taxon>
        <taxon>Multicrustacea</taxon>
        <taxon>Malacostraca</taxon>
        <taxon>Eumalacostraca</taxon>
        <taxon>Eucarida</taxon>
        <taxon>Decapoda</taxon>
        <taxon>Pleocyemata</taxon>
        <taxon>Brachyura</taxon>
        <taxon>Eubrachyura</taxon>
        <taxon>Portunoidea</taxon>
        <taxon>Portunidae</taxon>
        <taxon>Portuninae</taxon>
        <taxon>Portunus</taxon>
    </lineage>
</organism>
<keyword evidence="3 6" id="KW-1133">Transmembrane helix</keyword>
<keyword evidence="8" id="KW-0406">Ion transport</keyword>
<evidence type="ECO:0000259" key="7">
    <source>
        <dbReference type="Pfam" id="PF00520"/>
    </source>
</evidence>
<comment type="subcellular location">
    <subcellularLocation>
        <location evidence="1">Membrane</location>
        <topology evidence="1">Multi-pass membrane protein</topology>
    </subcellularLocation>
</comment>
<dbReference type="PANTHER" id="PTHR10037:SF62">
    <property type="entry name" value="SODIUM CHANNEL PROTEIN 60E"/>
    <property type="match status" value="1"/>
</dbReference>
<dbReference type="GO" id="GO:0001518">
    <property type="term" value="C:voltage-gated sodium channel complex"/>
    <property type="evidence" value="ECO:0007669"/>
    <property type="project" value="TreeGrafter"/>
</dbReference>
<dbReference type="InterPro" id="IPR005821">
    <property type="entry name" value="Ion_trans_dom"/>
</dbReference>
<dbReference type="Proteomes" id="UP000324222">
    <property type="component" value="Unassembled WGS sequence"/>
</dbReference>
<keyword evidence="2 6" id="KW-0812">Transmembrane</keyword>
<evidence type="ECO:0000313" key="8">
    <source>
        <dbReference type="EMBL" id="MPC08958.1"/>
    </source>
</evidence>
<feature type="region of interest" description="Disordered" evidence="5">
    <location>
        <begin position="1"/>
        <end position="29"/>
    </location>
</feature>
<dbReference type="Gene3D" id="1.10.287.70">
    <property type="match status" value="1"/>
</dbReference>
<keyword evidence="8" id="KW-0813">Transport</keyword>
<feature type="transmembrane region" description="Helical" evidence="6">
    <location>
        <begin position="73"/>
        <end position="97"/>
    </location>
</feature>
<evidence type="ECO:0000256" key="6">
    <source>
        <dbReference type="SAM" id="Phobius"/>
    </source>
</evidence>
<name>A0A5B7CI92_PORTR</name>
<keyword evidence="4 6" id="KW-0472">Membrane</keyword>
<keyword evidence="8" id="KW-0407">Ion channel</keyword>
<evidence type="ECO:0000313" key="9">
    <source>
        <dbReference type="Proteomes" id="UP000324222"/>
    </source>
</evidence>